<dbReference type="AlphaFoldDB" id="A0A2J5I2B0"/>
<feature type="compositionally biased region" description="Polar residues" evidence="1">
    <location>
        <begin position="501"/>
        <end position="516"/>
    </location>
</feature>
<feature type="compositionally biased region" description="Low complexity" evidence="1">
    <location>
        <begin position="238"/>
        <end position="249"/>
    </location>
</feature>
<organism evidence="2 3">
    <name type="scientific">Aspergillus taichungensis</name>
    <dbReference type="NCBI Taxonomy" id="482145"/>
    <lineage>
        <taxon>Eukaryota</taxon>
        <taxon>Fungi</taxon>
        <taxon>Dikarya</taxon>
        <taxon>Ascomycota</taxon>
        <taxon>Pezizomycotina</taxon>
        <taxon>Eurotiomycetes</taxon>
        <taxon>Eurotiomycetidae</taxon>
        <taxon>Eurotiales</taxon>
        <taxon>Aspergillaceae</taxon>
        <taxon>Aspergillus</taxon>
        <taxon>Aspergillus subgen. Circumdati</taxon>
    </lineage>
</organism>
<feature type="compositionally biased region" description="Basic residues" evidence="1">
    <location>
        <begin position="449"/>
        <end position="459"/>
    </location>
</feature>
<feature type="compositionally biased region" description="Basic and acidic residues" evidence="1">
    <location>
        <begin position="357"/>
        <end position="368"/>
    </location>
</feature>
<feature type="region of interest" description="Disordered" evidence="1">
    <location>
        <begin position="1"/>
        <end position="46"/>
    </location>
</feature>
<evidence type="ECO:0000256" key="1">
    <source>
        <dbReference type="SAM" id="MobiDB-lite"/>
    </source>
</evidence>
<feature type="compositionally biased region" description="Acidic residues" evidence="1">
    <location>
        <begin position="9"/>
        <end position="18"/>
    </location>
</feature>
<dbReference type="OrthoDB" id="5404794at2759"/>
<feature type="compositionally biased region" description="Basic and acidic residues" evidence="1">
    <location>
        <begin position="424"/>
        <end position="433"/>
    </location>
</feature>
<feature type="compositionally biased region" description="Polar residues" evidence="1">
    <location>
        <begin position="72"/>
        <end position="83"/>
    </location>
</feature>
<sequence length="667" mass="72130">MSDNRVIQDSDDEEDPLSEEVSAPMVNAPQDAPGHQADHIDAPSNASHIAAEAIQTGPLAVDFDQFLQSQETGPARLSASQQQREARWIPGNAGCGRNGSTMMEIGLAQQRLFEDEDAHHIHRPSLPATGSYESFQSGPEPTDELQLVPDAHALKTAIDIAAIGPNSGSSDMEVHAAPDYPPTVPYTSLPQYAIGPGNGYLNDGVHAYHAPAQYLPQYSSIISDDSSRSAPSYNLFESSLRPSESSNESIIGVNPEVNGPTEALQQSLRRHNSMQTPFWSPHDTEPFSSVASPQANRVKSDGAATIGFQQSQQSADELAAPVSVEVQVPEKMRGRKKKQPVLEDDEDDELAQPVVREAIKQVDKPEKRKPGRPPKNAKGVLDEKAMDGTGDTATNGPVKSDSRSSDNVESNSTHTGDKIVLGEASEKEKEPEPARTVQLVEPTETAVKGTRKKKMKRGKTTSVTVKKTYDSDVEDDVIWVDERPRPTDHADPQPDTGAGNVETTPHTGSGIQSNGDTKPALFEVVPPPPKKRGRKRKATSEQVPEEAPKEQSDVADPGLDGKRDQQNDTNTTPVEPRDPSDAVVNESHQQSVEPFTLNPWHPLPDSIAEKKENDDAPATPQKAGNAPETPAKGPTKHSPISSTSRVPYRVGLSRRARIAPLLKVVKR</sequence>
<gene>
    <name evidence="2" type="ORF">BDW42DRAFT_57668</name>
</gene>
<evidence type="ECO:0000313" key="3">
    <source>
        <dbReference type="Proteomes" id="UP000235023"/>
    </source>
</evidence>
<dbReference type="EMBL" id="KZ559515">
    <property type="protein sequence ID" value="PLN83950.1"/>
    <property type="molecule type" value="Genomic_DNA"/>
</dbReference>
<dbReference type="Proteomes" id="UP000235023">
    <property type="component" value="Unassembled WGS sequence"/>
</dbReference>
<feature type="compositionally biased region" description="Basic and acidic residues" evidence="1">
    <location>
        <begin position="480"/>
        <end position="492"/>
    </location>
</feature>
<proteinExistence type="predicted"/>
<evidence type="ECO:0000313" key="2">
    <source>
        <dbReference type="EMBL" id="PLN83950.1"/>
    </source>
</evidence>
<name>A0A2J5I2B0_9EURO</name>
<feature type="region of interest" description="Disordered" evidence="1">
    <location>
        <begin position="72"/>
        <end position="97"/>
    </location>
</feature>
<keyword evidence="3" id="KW-1185">Reference proteome</keyword>
<feature type="region of interest" description="Disordered" evidence="1">
    <location>
        <begin position="305"/>
        <end position="648"/>
    </location>
</feature>
<reference evidence="3" key="1">
    <citation type="submission" date="2017-12" db="EMBL/GenBank/DDBJ databases">
        <authorList>
            <consortium name="DOE Joint Genome Institute"/>
            <person name="Mondo S.J."/>
            <person name="Kjaerbolling I."/>
            <person name="Vesth T.C."/>
            <person name="Frisvad J.C."/>
            <person name="Nybo J.L."/>
            <person name="Theobald S."/>
            <person name="Kuo A."/>
            <person name="Bowyer P."/>
            <person name="Matsuda Y."/>
            <person name="Lyhne E.K."/>
            <person name="Kogle M.E."/>
            <person name="Clum A."/>
            <person name="Lipzen A."/>
            <person name="Salamov A."/>
            <person name="Ngan C.Y."/>
            <person name="Daum C."/>
            <person name="Chiniquy J."/>
            <person name="Barry K."/>
            <person name="LaButti K."/>
            <person name="Haridas S."/>
            <person name="Simmons B.A."/>
            <person name="Magnuson J.K."/>
            <person name="Mortensen U.H."/>
            <person name="Larsen T.O."/>
            <person name="Grigoriev I.V."/>
            <person name="Baker S.E."/>
            <person name="Andersen M.R."/>
            <person name="Nordberg H.P."/>
            <person name="Cantor M.N."/>
            <person name="Hua S.X."/>
        </authorList>
    </citation>
    <scope>NUCLEOTIDE SEQUENCE [LARGE SCALE GENOMIC DNA]</scope>
    <source>
        <strain evidence="3">IBT 19404</strain>
    </source>
</reference>
<protein>
    <submittedName>
        <fullName evidence="2">Uncharacterized protein</fullName>
    </submittedName>
</protein>
<accession>A0A2J5I2B0</accession>
<feature type="region of interest" description="Disordered" evidence="1">
    <location>
        <begin position="238"/>
        <end position="259"/>
    </location>
</feature>